<dbReference type="NCBIfam" id="TIGR00278">
    <property type="entry name" value="membrane protein insertion efficiency factor YidD"/>
    <property type="match status" value="1"/>
</dbReference>
<keyword evidence="1" id="KW-0472">Membrane</keyword>
<dbReference type="Proteomes" id="UP000316471">
    <property type="component" value="Unassembled WGS sequence"/>
</dbReference>
<name>A0A562LWJ0_9GAMM</name>
<dbReference type="RefSeq" id="WP_144813227.1">
    <property type="nucleotide sequence ID" value="NZ_VLKP01000004.1"/>
</dbReference>
<proteinExistence type="inferred from homology"/>
<accession>A0A562LWJ0</accession>
<organism evidence="3 4">
    <name type="scientific">Aerolutibacter ruishenii</name>
    <dbReference type="NCBI Taxonomy" id="686800"/>
    <lineage>
        <taxon>Bacteria</taxon>
        <taxon>Pseudomonadati</taxon>
        <taxon>Pseudomonadota</taxon>
        <taxon>Gammaproteobacteria</taxon>
        <taxon>Lysobacterales</taxon>
        <taxon>Lysobacteraceae</taxon>
        <taxon>Aerolutibacter</taxon>
    </lineage>
</organism>
<dbReference type="PANTHER" id="PTHR33383">
    <property type="entry name" value="MEMBRANE PROTEIN INSERTION EFFICIENCY FACTOR-RELATED"/>
    <property type="match status" value="1"/>
</dbReference>
<comment type="function">
    <text evidence="1">Could be involved in insertion of integral membrane proteins into the membrane.</text>
</comment>
<dbReference type="SMART" id="SM01234">
    <property type="entry name" value="Haemolytic"/>
    <property type="match status" value="1"/>
</dbReference>
<dbReference type="HAMAP" id="MF_00386">
    <property type="entry name" value="UPF0161_YidD"/>
    <property type="match status" value="1"/>
</dbReference>
<dbReference type="PANTHER" id="PTHR33383:SF1">
    <property type="entry name" value="MEMBRANE PROTEIN INSERTION EFFICIENCY FACTOR-RELATED"/>
    <property type="match status" value="1"/>
</dbReference>
<comment type="caution">
    <text evidence="3">The sequence shown here is derived from an EMBL/GenBank/DDBJ whole genome shotgun (WGS) entry which is preliminary data.</text>
</comment>
<dbReference type="GO" id="GO:0005886">
    <property type="term" value="C:plasma membrane"/>
    <property type="evidence" value="ECO:0007669"/>
    <property type="project" value="UniProtKB-SubCell"/>
</dbReference>
<comment type="similarity">
    <text evidence="1">Belongs to the UPF0161 family.</text>
</comment>
<comment type="subcellular location">
    <subcellularLocation>
        <location evidence="1">Cell membrane</location>
        <topology evidence="1">Peripheral membrane protein</topology>
        <orientation evidence="1">Cytoplasmic side</orientation>
    </subcellularLocation>
</comment>
<sequence>MRSTAGAHHGARPHKEPVIDRLLIACLRFYKRWISPLLGPRCRFHPTCSVYAMEAIGRFGAVKGSWLALRRVLRCHPFHPGGVDPVPPATAKPHRPPHSH</sequence>
<evidence type="ECO:0000256" key="1">
    <source>
        <dbReference type="HAMAP-Rule" id="MF_00386"/>
    </source>
</evidence>
<reference evidence="3 4" key="1">
    <citation type="journal article" date="2015" name="Stand. Genomic Sci.">
        <title>Genomic Encyclopedia of Bacterial and Archaeal Type Strains, Phase III: the genomes of soil and plant-associated and newly described type strains.</title>
        <authorList>
            <person name="Whitman W.B."/>
            <person name="Woyke T."/>
            <person name="Klenk H.P."/>
            <person name="Zhou Y."/>
            <person name="Lilburn T.G."/>
            <person name="Beck B.J."/>
            <person name="De Vos P."/>
            <person name="Vandamme P."/>
            <person name="Eisen J.A."/>
            <person name="Garrity G."/>
            <person name="Hugenholtz P."/>
            <person name="Kyrpides N.C."/>
        </authorList>
    </citation>
    <scope>NUCLEOTIDE SEQUENCE [LARGE SCALE GENOMIC DNA]</scope>
    <source>
        <strain evidence="3 4">CGMCC 1.10136</strain>
    </source>
</reference>
<keyword evidence="4" id="KW-1185">Reference proteome</keyword>
<keyword evidence="1" id="KW-1003">Cell membrane</keyword>
<dbReference type="OrthoDB" id="9801753at2"/>
<dbReference type="Pfam" id="PF01809">
    <property type="entry name" value="YidD"/>
    <property type="match status" value="1"/>
</dbReference>
<dbReference type="EMBL" id="VLKP01000004">
    <property type="protein sequence ID" value="TWI11913.1"/>
    <property type="molecule type" value="Genomic_DNA"/>
</dbReference>
<evidence type="ECO:0000256" key="2">
    <source>
        <dbReference type="SAM" id="MobiDB-lite"/>
    </source>
</evidence>
<evidence type="ECO:0000313" key="4">
    <source>
        <dbReference type="Proteomes" id="UP000316471"/>
    </source>
</evidence>
<protein>
    <recommendedName>
        <fullName evidence="1">Putative membrane protein insertion efficiency factor</fullName>
    </recommendedName>
</protein>
<gene>
    <name evidence="3" type="ORF">IP93_01193</name>
</gene>
<dbReference type="AlphaFoldDB" id="A0A562LWJ0"/>
<feature type="region of interest" description="Disordered" evidence="2">
    <location>
        <begin position="81"/>
        <end position="100"/>
    </location>
</feature>
<evidence type="ECO:0000313" key="3">
    <source>
        <dbReference type="EMBL" id="TWI11913.1"/>
    </source>
</evidence>
<dbReference type="InterPro" id="IPR002696">
    <property type="entry name" value="Membr_insert_effic_factor_YidD"/>
</dbReference>